<dbReference type="HOGENOM" id="CLU_2142836_0_0_9"/>
<gene>
    <name evidence="2" type="ORF">HMPREF0556_12064</name>
</gene>
<dbReference type="STRING" id="525367.HMPREF0556_12064"/>
<proteinExistence type="predicted"/>
<protein>
    <submittedName>
        <fullName evidence="2">Uncharacterized protein</fullName>
    </submittedName>
</protein>
<comment type="caution">
    <text evidence="2">The sequence shown here is derived from an EMBL/GenBank/DDBJ whole genome shotgun (WGS) entry which is preliminary data.</text>
</comment>
<name>D7UYG2_LISGR</name>
<feature type="transmembrane region" description="Helical" evidence="1">
    <location>
        <begin position="12"/>
        <end position="31"/>
    </location>
</feature>
<reference evidence="2" key="1">
    <citation type="submission" date="2010-06" db="EMBL/GenBank/DDBJ databases">
        <authorList>
            <person name="Muzny D."/>
            <person name="Qin X."/>
            <person name="Buhay C."/>
            <person name="Dugan-Rocha S."/>
            <person name="Ding Y."/>
            <person name="Chen G."/>
            <person name="Hawes A."/>
            <person name="Holder M."/>
            <person name="Jhangiani S."/>
            <person name="Johnson A."/>
            <person name="Khan Z."/>
            <person name="Li Z."/>
            <person name="Liu W."/>
            <person name="Liu X."/>
            <person name="Perez L."/>
            <person name="Shen H."/>
            <person name="Wang Q."/>
            <person name="Watt J."/>
            <person name="Xi L."/>
            <person name="Xin Y."/>
            <person name="Zhou J."/>
            <person name="Deng J."/>
            <person name="Jiang H."/>
            <person name="Liu Y."/>
            <person name="Qu J."/>
            <person name="Song X.-Z."/>
            <person name="Zhang L."/>
            <person name="Villasana D."/>
            <person name="Johnson A."/>
            <person name="Liu J."/>
            <person name="Liyanage D."/>
            <person name="Lorensuhewa L."/>
            <person name="Robinson T."/>
            <person name="Song A."/>
            <person name="Song B.-B."/>
            <person name="Dinh H."/>
            <person name="Thornton R."/>
            <person name="Coyle M."/>
            <person name="Francisco L."/>
            <person name="Jackson L."/>
            <person name="Javaid M."/>
            <person name="Korchina V."/>
            <person name="Kovar C."/>
            <person name="Mata R."/>
            <person name="Mathew T."/>
            <person name="Ngo R."/>
            <person name="Nguyen L."/>
            <person name="Nguyen N."/>
            <person name="Okwuonu G."/>
            <person name="Ongeri F."/>
            <person name="Pham C."/>
            <person name="Simmons D."/>
            <person name="Wilczek-Boney K."/>
            <person name="Hale W."/>
            <person name="Jakkamsetti A."/>
            <person name="Pham P."/>
            <person name="Ruth R."/>
            <person name="San Lucas F."/>
            <person name="Warren J."/>
            <person name="Zhang J."/>
            <person name="Zhao Z."/>
            <person name="Zhou C."/>
            <person name="Zhu D."/>
            <person name="Lee S."/>
            <person name="Bess C."/>
            <person name="Blankenburg K."/>
            <person name="Forbes L."/>
            <person name="Fu Q."/>
            <person name="Gubbala S."/>
            <person name="Hirani K."/>
            <person name="Jayaseelan J.C."/>
            <person name="Lara F."/>
            <person name="Munidasa M."/>
            <person name="Palculict T."/>
            <person name="Patil S."/>
            <person name="Pu L.-L."/>
            <person name="Saada N."/>
            <person name="Tang L."/>
            <person name="Weissenberger G."/>
            <person name="Zhu Y."/>
            <person name="Hemphill L."/>
            <person name="Shang Y."/>
            <person name="Youmans B."/>
            <person name="Ayvaz T."/>
            <person name="Ross M."/>
            <person name="Santibanez J."/>
            <person name="Aqrawi P."/>
            <person name="Gross S."/>
            <person name="Joshi V."/>
            <person name="Fowler G."/>
            <person name="Nazareth L."/>
            <person name="Reid J."/>
            <person name="Worley K."/>
            <person name="Petrosino J."/>
            <person name="Highlander S."/>
            <person name="Gibbs R."/>
        </authorList>
    </citation>
    <scope>NUCLEOTIDE SEQUENCE [LARGE SCALE GENOMIC DNA]</scope>
    <source>
        <strain evidence="2">DSM 20601</strain>
    </source>
</reference>
<feature type="transmembrane region" description="Helical" evidence="1">
    <location>
        <begin position="88"/>
        <end position="109"/>
    </location>
</feature>
<evidence type="ECO:0000256" key="1">
    <source>
        <dbReference type="SAM" id="Phobius"/>
    </source>
</evidence>
<accession>D7UYG2</accession>
<feature type="transmembrane region" description="Helical" evidence="1">
    <location>
        <begin position="57"/>
        <end position="81"/>
    </location>
</feature>
<keyword evidence="1" id="KW-0472">Membrane</keyword>
<dbReference type="AlphaFoldDB" id="D7UYG2"/>
<sequence length="112" mass="12344">MKEGTSMKKWLLINIFSFISIFNLLLVLASTNLNSDTFNRLIGFFIPHFANDHINNAFAIFAFLGIPVLALIGALLSLFVTKYKFSSYTLFCTNFLLLVINGILFALGAGGG</sequence>
<keyword evidence="1" id="KW-0812">Transmembrane</keyword>
<evidence type="ECO:0000313" key="3">
    <source>
        <dbReference type="Proteomes" id="UP000010119"/>
    </source>
</evidence>
<organism evidence="2 3">
    <name type="scientific">Listeria grayi DSM 20601</name>
    <dbReference type="NCBI Taxonomy" id="525367"/>
    <lineage>
        <taxon>Bacteria</taxon>
        <taxon>Bacillati</taxon>
        <taxon>Bacillota</taxon>
        <taxon>Bacilli</taxon>
        <taxon>Bacillales</taxon>
        <taxon>Listeriaceae</taxon>
        <taxon>Listeria</taxon>
    </lineage>
</organism>
<dbReference type="EMBL" id="ACCR02000005">
    <property type="protein sequence ID" value="EFI83379.1"/>
    <property type="molecule type" value="Genomic_DNA"/>
</dbReference>
<dbReference type="Proteomes" id="UP000010119">
    <property type="component" value="Unassembled WGS sequence"/>
</dbReference>
<keyword evidence="3" id="KW-1185">Reference proteome</keyword>
<keyword evidence="1" id="KW-1133">Transmembrane helix</keyword>
<evidence type="ECO:0000313" key="2">
    <source>
        <dbReference type="EMBL" id="EFI83379.1"/>
    </source>
</evidence>